<reference evidence="2" key="1">
    <citation type="submission" date="2020-10" db="EMBL/GenBank/DDBJ databases">
        <title>Genome Sequence of ESBL Producing Zambian Clinical Strains.</title>
        <authorList>
            <person name="Shawa M."/>
            <person name="Furuta Y."/>
            <person name="Simbotwe M."/>
            <person name="Mulenga E."/>
            <person name="Mubanga M."/>
            <person name="Mulenga G."/>
            <person name="Kaile C."/>
            <person name="Zorigt T."/>
            <person name="Hang'ombe B."/>
            <person name="Higashi H."/>
        </authorList>
    </citation>
    <scope>NUCLEOTIDE SEQUENCE</scope>
    <source>
        <strain evidence="2">Zam_UTH_09</strain>
    </source>
</reference>
<evidence type="ECO:0000313" key="2">
    <source>
        <dbReference type="EMBL" id="GHK51005.1"/>
    </source>
</evidence>
<dbReference type="AlphaFoldDB" id="A0A919HMS6"/>
<name>A0A919HMS6_KLEPN</name>
<sequence length="148" mass="15737">MHLMLLSGIGKPYNPETGEGVVGRNFAYQNMTTIKAIFDKDTYTNPFIGAGGNGVGVDDFNADNFDHGAAGFVGGSPFWVNRAGTKPISGFPVPPGTRRGAASGKRRWPTPTPITCRWMPTARTSPIGRTTSILIRTTKTSSASRCSA</sequence>
<comment type="caution">
    <text evidence="2">The sequence shown here is derived from an EMBL/GenBank/DDBJ whole genome shotgun (WGS) entry which is preliminary data.</text>
</comment>
<evidence type="ECO:0000313" key="3">
    <source>
        <dbReference type="Proteomes" id="UP000655094"/>
    </source>
</evidence>
<evidence type="ECO:0000256" key="1">
    <source>
        <dbReference type="SAM" id="MobiDB-lite"/>
    </source>
</evidence>
<accession>A0A919HMS6</accession>
<dbReference type="EMBL" id="BNFF01000001">
    <property type="protein sequence ID" value="GHK51005.1"/>
    <property type="molecule type" value="Genomic_DNA"/>
</dbReference>
<organism evidence="2 3">
    <name type="scientific">Klebsiella pneumoniae</name>
    <dbReference type="NCBI Taxonomy" id="573"/>
    <lineage>
        <taxon>Bacteria</taxon>
        <taxon>Pseudomonadati</taxon>
        <taxon>Pseudomonadota</taxon>
        <taxon>Gammaproteobacteria</taxon>
        <taxon>Enterobacterales</taxon>
        <taxon>Enterobacteriaceae</taxon>
        <taxon>Klebsiella/Raoultella group</taxon>
        <taxon>Klebsiella</taxon>
        <taxon>Klebsiella pneumoniae complex</taxon>
    </lineage>
</organism>
<gene>
    <name evidence="2" type="ORF">KPZU09_07410</name>
</gene>
<protein>
    <submittedName>
        <fullName evidence="2">Uncharacterized protein</fullName>
    </submittedName>
</protein>
<feature type="region of interest" description="Disordered" evidence="1">
    <location>
        <begin position="89"/>
        <end position="111"/>
    </location>
</feature>
<proteinExistence type="predicted"/>
<dbReference type="Proteomes" id="UP000655094">
    <property type="component" value="Unassembled WGS sequence"/>
</dbReference>